<dbReference type="Proteomes" id="UP000076420">
    <property type="component" value="Unassembled WGS sequence"/>
</dbReference>
<gene>
    <name evidence="3" type="primary">106050690</name>
</gene>
<dbReference type="KEGG" id="bgt:106050690"/>
<name>A0A2C9KGN2_BIOGL</name>
<dbReference type="OrthoDB" id="9978456at2759"/>
<dbReference type="PANTHER" id="PTHR46270">
    <property type="entry name" value="ARMADILLO-TYPE FOLD-RELATED"/>
    <property type="match status" value="1"/>
</dbReference>
<dbReference type="CDD" id="cd01671">
    <property type="entry name" value="CARD"/>
    <property type="match status" value="1"/>
</dbReference>
<reference evidence="3" key="1">
    <citation type="submission" date="2020-05" db="UniProtKB">
        <authorList>
            <consortium name="EnsemblMetazoa"/>
        </authorList>
    </citation>
    <scope>IDENTIFICATION</scope>
    <source>
        <strain evidence="3">BB02</strain>
    </source>
</reference>
<dbReference type="Gene3D" id="1.10.533.10">
    <property type="entry name" value="Death Domain, Fas"/>
    <property type="match status" value="1"/>
</dbReference>
<dbReference type="PANTHER" id="PTHR46270:SF2">
    <property type="entry name" value="TIR DOMAIN-CONTAINING PROTEIN"/>
    <property type="match status" value="1"/>
</dbReference>
<dbReference type="GO" id="GO:0007165">
    <property type="term" value="P:signal transduction"/>
    <property type="evidence" value="ECO:0007669"/>
    <property type="project" value="InterPro"/>
</dbReference>
<dbReference type="InterPro" id="IPR011029">
    <property type="entry name" value="DEATH-like_dom_sf"/>
</dbReference>
<dbReference type="SUPFAM" id="SSF52200">
    <property type="entry name" value="Toll/Interleukin receptor TIR domain"/>
    <property type="match status" value="1"/>
</dbReference>
<dbReference type="PROSITE" id="PS50104">
    <property type="entry name" value="TIR"/>
    <property type="match status" value="1"/>
</dbReference>
<accession>A0A2C9KGN2</accession>
<dbReference type="InterPro" id="IPR000157">
    <property type="entry name" value="TIR_dom"/>
</dbReference>
<evidence type="ECO:0000259" key="1">
    <source>
        <dbReference type="PROSITE" id="PS50104"/>
    </source>
</evidence>
<evidence type="ECO:0000313" key="3">
    <source>
        <dbReference type="EnsemblMetazoa" id="BGLB019464-PA"/>
    </source>
</evidence>
<feature type="domain" description="TIR" evidence="1">
    <location>
        <begin position="119"/>
        <end position="254"/>
    </location>
</feature>
<organism evidence="3 4">
    <name type="scientific">Biomphalaria glabrata</name>
    <name type="common">Bloodfluke planorb</name>
    <name type="synonym">Freshwater snail</name>
    <dbReference type="NCBI Taxonomy" id="6526"/>
    <lineage>
        <taxon>Eukaryota</taxon>
        <taxon>Metazoa</taxon>
        <taxon>Spiralia</taxon>
        <taxon>Lophotrochozoa</taxon>
        <taxon>Mollusca</taxon>
        <taxon>Gastropoda</taxon>
        <taxon>Heterobranchia</taxon>
        <taxon>Euthyneura</taxon>
        <taxon>Panpulmonata</taxon>
        <taxon>Hygrophila</taxon>
        <taxon>Lymnaeoidea</taxon>
        <taxon>Planorbidae</taxon>
        <taxon>Biomphalaria</taxon>
    </lineage>
</organism>
<dbReference type="GO" id="GO:0042981">
    <property type="term" value="P:regulation of apoptotic process"/>
    <property type="evidence" value="ECO:0007669"/>
    <property type="project" value="InterPro"/>
</dbReference>
<dbReference type="Gene3D" id="3.40.50.10140">
    <property type="entry name" value="Toll/interleukin-1 receptor homology (TIR) domain"/>
    <property type="match status" value="1"/>
</dbReference>
<dbReference type="VEuPathDB" id="VectorBase:BGLAX_049430"/>
<evidence type="ECO:0000313" key="4">
    <source>
        <dbReference type="Proteomes" id="UP000076420"/>
    </source>
</evidence>
<dbReference type="Pfam" id="PF00619">
    <property type="entry name" value="CARD"/>
    <property type="match status" value="1"/>
</dbReference>
<proteinExistence type="predicted"/>
<dbReference type="SUPFAM" id="SSF47986">
    <property type="entry name" value="DEATH domain"/>
    <property type="match status" value="1"/>
</dbReference>
<dbReference type="EnsemblMetazoa" id="BGLB019464-RA">
    <property type="protein sequence ID" value="BGLB019464-PA"/>
    <property type="gene ID" value="BGLB019464"/>
</dbReference>
<dbReference type="PROSITE" id="PS50209">
    <property type="entry name" value="CARD"/>
    <property type="match status" value="1"/>
</dbReference>
<dbReference type="InterPro" id="IPR001315">
    <property type="entry name" value="CARD"/>
</dbReference>
<dbReference type="SMART" id="SM00114">
    <property type="entry name" value="CARD"/>
    <property type="match status" value="1"/>
</dbReference>
<evidence type="ECO:0000259" key="2">
    <source>
        <dbReference type="PROSITE" id="PS50209"/>
    </source>
</evidence>
<feature type="domain" description="CARD" evidence="2">
    <location>
        <begin position="7"/>
        <end position="97"/>
    </location>
</feature>
<sequence length="257" mass="29794">MPPRGKLKQQDDLRLRKNHLLLKNELDALKITDFLYEKDILDRDDIERIESGRTTMERNEILLRRISNIGPEGAFDIFLDSLKEDYKHLYDALVKEPTTHDQKAVEESHCATSNATGGKNRHIMISYCHADKEIVHKIYLSLQNLGYNLWIDKEKMETNLLESMSQAVEDSSIVIMCISQKYKDSDNCKMEAEYTSNLKKDYIIVKVTPNYKPDGWLGLMLGQKLYFDFCGRSPYDTVMQELVKQIEVITKKQSSSS</sequence>
<dbReference type="STRING" id="6526.A0A2C9KGN2"/>
<dbReference type="InterPro" id="IPR035897">
    <property type="entry name" value="Toll_tir_struct_dom_sf"/>
</dbReference>
<protein>
    <submittedName>
        <fullName evidence="3">Uncharacterized protein</fullName>
    </submittedName>
</protein>
<dbReference type="Pfam" id="PF13676">
    <property type="entry name" value="TIR_2"/>
    <property type="match status" value="1"/>
</dbReference>
<dbReference type="VEuPathDB" id="VectorBase:BGLB019464"/>
<dbReference type="AlphaFoldDB" id="A0A2C9KGN2"/>